<dbReference type="GO" id="GO:0004029">
    <property type="term" value="F:aldehyde dehydrogenase (NAD+) activity"/>
    <property type="evidence" value="ECO:0007669"/>
    <property type="project" value="TreeGrafter"/>
</dbReference>
<keyword evidence="3" id="KW-0520">NAD</keyword>
<dbReference type="PANTHER" id="PTHR43570">
    <property type="entry name" value="ALDEHYDE DEHYDROGENASE"/>
    <property type="match status" value="1"/>
</dbReference>
<dbReference type="EMBL" id="JAAAIL010001251">
    <property type="protein sequence ID" value="KAG0271011.1"/>
    <property type="molecule type" value="Genomic_DNA"/>
</dbReference>
<comment type="caution">
    <text evidence="5">The sequence shown here is derived from an EMBL/GenBank/DDBJ whole genome shotgun (WGS) entry which is preliminary data.</text>
</comment>
<sequence length="394" mass="42802">NAEALAGSIKADLNRAGDFEIPTCIRATKDFINNLEQYTQNQKGVNVADKDETYVRLSPLGTVLVIGAWNFPIMLVLEPLAGALAAGNTVILKPSENSEHSAKLLTHLVEKYMDPSIVSVINGGVEETTVLLQHRFDHIIYTGSTQVGRIVMQAAAKHLTPVTLELGGKCPAIITSTADIAKAAPKIAGWKTSNCGQICLTVDYILCPKHLQEPLIKAIIGTWKHLFGENIKDNKSYPKIINKRQHVRLEGLLKAVKAENKVVYGGNADVETLFIEPTIVTGVSLKDTIMQDEIFGPILPIVTSESLAESINIINGGEHPLGLYLFSEDKNEVEEVLTKTRSGAAIINDVASHFLNHSLPFGGVGNSGIGRYHGKYSIEAFSHQRAVMVRSSHL</sequence>
<evidence type="ECO:0000259" key="4">
    <source>
        <dbReference type="Pfam" id="PF00171"/>
    </source>
</evidence>
<dbReference type="InterPro" id="IPR015590">
    <property type="entry name" value="Aldehyde_DH_dom"/>
</dbReference>
<evidence type="ECO:0000256" key="1">
    <source>
        <dbReference type="ARBA" id="ARBA00009986"/>
    </source>
</evidence>
<dbReference type="Proteomes" id="UP001194580">
    <property type="component" value="Unassembled WGS sequence"/>
</dbReference>
<reference evidence="5" key="1">
    <citation type="journal article" date="2020" name="Fungal Divers.">
        <title>Resolving the Mortierellaceae phylogeny through synthesis of multi-gene phylogenetics and phylogenomics.</title>
        <authorList>
            <person name="Vandepol N."/>
            <person name="Liber J."/>
            <person name="Desiro A."/>
            <person name="Na H."/>
            <person name="Kennedy M."/>
            <person name="Barry K."/>
            <person name="Grigoriev I.V."/>
            <person name="Miller A.N."/>
            <person name="O'Donnell K."/>
            <person name="Stajich J.E."/>
            <person name="Bonito G."/>
        </authorList>
    </citation>
    <scope>NUCLEOTIDE SEQUENCE</scope>
    <source>
        <strain evidence="5">NRRL 28262</strain>
    </source>
</reference>
<dbReference type="Pfam" id="PF00171">
    <property type="entry name" value="Aldedh"/>
    <property type="match status" value="1"/>
</dbReference>
<evidence type="ECO:0000313" key="6">
    <source>
        <dbReference type="Proteomes" id="UP001194580"/>
    </source>
</evidence>
<dbReference type="FunFam" id="3.40.309.10:FF:000003">
    <property type="entry name" value="Aldehyde dehydrogenase"/>
    <property type="match status" value="1"/>
</dbReference>
<evidence type="ECO:0000313" key="5">
    <source>
        <dbReference type="EMBL" id="KAG0271011.1"/>
    </source>
</evidence>
<feature type="non-terminal residue" evidence="5">
    <location>
        <position position="1"/>
    </location>
</feature>
<keyword evidence="2" id="KW-0560">Oxidoreductase</keyword>
<dbReference type="FunFam" id="3.40.605.10:FF:000004">
    <property type="entry name" value="Aldehyde dehydrogenase"/>
    <property type="match status" value="1"/>
</dbReference>
<protein>
    <submittedName>
        <fullName evidence="5">Aldehyde dehydrogenase 3, member A2</fullName>
    </submittedName>
</protein>
<organism evidence="5 6">
    <name type="scientific">Linnemannia exigua</name>
    <dbReference type="NCBI Taxonomy" id="604196"/>
    <lineage>
        <taxon>Eukaryota</taxon>
        <taxon>Fungi</taxon>
        <taxon>Fungi incertae sedis</taxon>
        <taxon>Mucoromycota</taxon>
        <taxon>Mortierellomycotina</taxon>
        <taxon>Mortierellomycetes</taxon>
        <taxon>Mortierellales</taxon>
        <taxon>Mortierellaceae</taxon>
        <taxon>Linnemannia</taxon>
    </lineage>
</organism>
<keyword evidence="6" id="KW-1185">Reference proteome</keyword>
<dbReference type="InterPro" id="IPR016163">
    <property type="entry name" value="Ald_DH_C"/>
</dbReference>
<dbReference type="SUPFAM" id="SSF53720">
    <property type="entry name" value="ALDH-like"/>
    <property type="match status" value="1"/>
</dbReference>
<evidence type="ECO:0000256" key="2">
    <source>
        <dbReference type="ARBA" id="ARBA00023002"/>
    </source>
</evidence>
<dbReference type="PANTHER" id="PTHR43570:SF16">
    <property type="entry name" value="ALDEHYDE DEHYDROGENASE TYPE III, ISOFORM Q"/>
    <property type="match status" value="1"/>
</dbReference>
<dbReference type="GO" id="GO:0006081">
    <property type="term" value="P:aldehyde metabolic process"/>
    <property type="evidence" value="ECO:0007669"/>
    <property type="project" value="InterPro"/>
</dbReference>
<dbReference type="GO" id="GO:0005737">
    <property type="term" value="C:cytoplasm"/>
    <property type="evidence" value="ECO:0007669"/>
    <property type="project" value="TreeGrafter"/>
</dbReference>
<dbReference type="CDD" id="cd07087">
    <property type="entry name" value="ALDH_F3-13-14_CALDH-like"/>
    <property type="match status" value="1"/>
</dbReference>
<dbReference type="InterPro" id="IPR016161">
    <property type="entry name" value="Ald_DH/histidinol_DH"/>
</dbReference>
<dbReference type="AlphaFoldDB" id="A0AAD4D996"/>
<name>A0AAD4D996_9FUNG</name>
<gene>
    <name evidence="5" type="primary">ALDH3A2_1</name>
    <name evidence="5" type="ORF">BGZ95_001255</name>
</gene>
<proteinExistence type="inferred from homology"/>
<evidence type="ECO:0000256" key="3">
    <source>
        <dbReference type="ARBA" id="ARBA00023027"/>
    </source>
</evidence>
<feature type="domain" description="Aldehyde dehydrogenase" evidence="4">
    <location>
        <begin position="18"/>
        <end position="387"/>
    </location>
</feature>
<accession>A0AAD4D996</accession>
<dbReference type="Gene3D" id="3.40.605.10">
    <property type="entry name" value="Aldehyde Dehydrogenase, Chain A, domain 1"/>
    <property type="match status" value="1"/>
</dbReference>
<dbReference type="InterPro" id="IPR012394">
    <property type="entry name" value="Aldehyde_DH_NAD(P)"/>
</dbReference>
<dbReference type="InterPro" id="IPR016162">
    <property type="entry name" value="Ald_DH_N"/>
</dbReference>
<comment type="similarity">
    <text evidence="1">Belongs to the aldehyde dehydrogenase family.</text>
</comment>
<dbReference type="Gene3D" id="3.40.309.10">
    <property type="entry name" value="Aldehyde Dehydrogenase, Chain A, domain 2"/>
    <property type="match status" value="1"/>
</dbReference>